<dbReference type="InterPro" id="IPR036691">
    <property type="entry name" value="Endo/exonu/phosph_ase_sf"/>
</dbReference>
<dbReference type="Proteomes" id="UP000288805">
    <property type="component" value="Unassembled WGS sequence"/>
</dbReference>
<evidence type="ECO:0008006" key="3">
    <source>
        <dbReference type="Google" id="ProtNLM"/>
    </source>
</evidence>
<dbReference type="SUPFAM" id="SSF56219">
    <property type="entry name" value="DNase I-like"/>
    <property type="match status" value="1"/>
</dbReference>
<gene>
    <name evidence="1" type="ORF">CK203_029144</name>
</gene>
<organism evidence="1 2">
    <name type="scientific">Vitis vinifera</name>
    <name type="common">Grape</name>
    <dbReference type="NCBI Taxonomy" id="29760"/>
    <lineage>
        <taxon>Eukaryota</taxon>
        <taxon>Viridiplantae</taxon>
        <taxon>Streptophyta</taxon>
        <taxon>Embryophyta</taxon>
        <taxon>Tracheophyta</taxon>
        <taxon>Spermatophyta</taxon>
        <taxon>Magnoliopsida</taxon>
        <taxon>eudicotyledons</taxon>
        <taxon>Gunneridae</taxon>
        <taxon>Pentapetalae</taxon>
        <taxon>rosids</taxon>
        <taxon>Vitales</taxon>
        <taxon>Vitaceae</taxon>
        <taxon>Viteae</taxon>
        <taxon>Vitis</taxon>
    </lineage>
</organism>
<dbReference type="PANTHER" id="PTHR33710">
    <property type="entry name" value="BNAC02G09200D PROTEIN"/>
    <property type="match status" value="1"/>
</dbReference>
<reference evidence="1 2" key="1">
    <citation type="journal article" date="2018" name="PLoS Genet.">
        <title>Population sequencing reveals clonal diversity and ancestral inbreeding in the grapevine cultivar Chardonnay.</title>
        <authorList>
            <person name="Roach M.J."/>
            <person name="Johnson D.L."/>
            <person name="Bohlmann J."/>
            <person name="van Vuuren H.J."/>
            <person name="Jones S.J."/>
            <person name="Pretorius I.S."/>
            <person name="Schmidt S.A."/>
            <person name="Borneman A.R."/>
        </authorList>
    </citation>
    <scope>NUCLEOTIDE SEQUENCE [LARGE SCALE GENOMIC DNA]</scope>
    <source>
        <strain evidence="2">cv. Chardonnay</strain>
        <tissue evidence="1">Leaf</tissue>
    </source>
</reference>
<accession>A0A438IT31</accession>
<proteinExistence type="predicted"/>
<dbReference type="AlphaFoldDB" id="A0A438IT31"/>
<dbReference type="Gene3D" id="3.60.10.10">
    <property type="entry name" value="Endonuclease/exonuclease/phosphatase"/>
    <property type="match status" value="1"/>
</dbReference>
<dbReference type="PANTHER" id="PTHR33710:SF71">
    <property type="entry name" value="ENDONUCLEASE_EXONUCLEASE_PHOSPHATASE DOMAIN-CONTAINING PROTEIN"/>
    <property type="match status" value="1"/>
</dbReference>
<evidence type="ECO:0000313" key="1">
    <source>
        <dbReference type="EMBL" id="RVW99765.1"/>
    </source>
</evidence>
<protein>
    <recommendedName>
        <fullName evidence="3">Reverse transcriptase domain-containing protein</fullName>
    </recommendedName>
</protein>
<name>A0A438IT31_VITVI</name>
<evidence type="ECO:0000313" key="2">
    <source>
        <dbReference type="Proteomes" id="UP000288805"/>
    </source>
</evidence>
<dbReference type="EMBL" id="QGNW01000085">
    <property type="protein sequence ID" value="RVW99765.1"/>
    <property type="molecule type" value="Genomic_DNA"/>
</dbReference>
<sequence>MGNYGLLVAENLEVISFSPTQSPLSSPSPSCGLASSFLSPSVPNLPNSAFHSQFPMENRVTFEFFSKKDDVGTVVSKGVTASSPSGEFKIEGPSPKKMAKAREVLKSLDINVYSGGKTDAPQETKKAKCDRSEEVVIGSFSISVKFALNGCGTLSLSTIYGLNSTTLRKDFWVELSDIFGLSFPFWCVGGNFNIIRRSSEKLGGSSLTPSMKDFDDFIRECELIDSPLRSTPFTWSNMQESLVCKRLDRFLYSNEWEQLFPQSLQEVLPRWTSDHWPIVLETNPFKCGPTPFRRNRKYIKVLENEKGLVLNNSESIKEEILRYFEKLYSSPSGESWRVEDLDWSLISGESASRLDSPFTEEEISKAIFQLDNYKAPGPDGFTIAVFQDCWDVIKEDLVRVASKRGTSRNYPFYSRRFLFKGKQILDAVLIANEIVDEKRRSGEEGVVFKIDFEKAYDHNHISRLAEMLDCKVSSWPILYLGLPLGGNPKTRGFWNPVIERISRRLDRWKKAYLSFGAG</sequence>
<comment type="caution">
    <text evidence="1">The sequence shown here is derived from an EMBL/GenBank/DDBJ whole genome shotgun (WGS) entry which is preliminary data.</text>
</comment>